<feature type="compositionally biased region" description="Gly residues" evidence="1">
    <location>
        <begin position="254"/>
        <end position="263"/>
    </location>
</feature>
<gene>
    <name evidence="3" type="ORF">Vse01_00620</name>
</gene>
<name>A0A9W5UL56_9ACTN</name>
<accession>A0A9W5UL56</accession>
<comment type="caution">
    <text evidence="3">The sequence shown here is derived from an EMBL/GenBank/DDBJ whole genome shotgun (WGS) entry which is preliminary data.</text>
</comment>
<sequence>MLRTVPLTFPSHLAPVLALKWWRPRWFDGVTLSFGAMAPDVAYLATGPTGRSFADTHSWPALFWWCLPMALAYAAVFRSCADAILAHLPGERWFGWSGHGSLARWPHRWWITISSALLGAASHLGWDWLTHTDGWLRVVFGLRWSSVTDVAWWTVSDLTSTLVGALLVVVLTARLGRRAAAAAGARRLAPPRRLPVLFWSVAALVSVAGLALVPLLPGATILAATIVRSLHVAGLALLAAAIAVRIRSQRSGAGYPGASGDSGGTSTSRPAAVSGPARSGSVRGAIASGGRPSGGR</sequence>
<dbReference type="AlphaFoldDB" id="A0A9W5UL56"/>
<feature type="transmembrane region" description="Helical" evidence="2">
    <location>
        <begin position="109"/>
        <end position="130"/>
    </location>
</feature>
<evidence type="ECO:0000256" key="1">
    <source>
        <dbReference type="SAM" id="MobiDB-lite"/>
    </source>
</evidence>
<reference evidence="3" key="1">
    <citation type="submission" date="2021-01" db="EMBL/GenBank/DDBJ databases">
        <title>Whole genome shotgun sequence of Verrucosispora sediminis NBRC 107745.</title>
        <authorList>
            <person name="Komaki H."/>
            <person name="Tamura T."/>
        </authorList>
    </citation>
    <scope>NUCLEOTIDE SEQUENCE</scope>
    <source>
        <strain evidence="3">NBRC 107745</strain>
    </source>
</reference>
<keyword evidence="2" id="KW-1133">Transmembrane helix</keyword>
<keyword evidence="4" id="KW-1185">Reference proteome</keyword>
<dbReference type="EMBL" id="BOPD01000002">
    <property type="protein sequence ID" value="GIJ30914.1"/>
    <property type="molecule type" value="Genomic_DNA"/>
</dbReference>
<proteinExistence type="predicted"/>
<keyword evidence="2" id="KW-0812">Transmembrane</keyword>
<evidence type="ECO:0000313" key="3">
    <source>
        <dbReference type="EMBL" id="GIJ30914.1"/>
    </source>
</evidence>
<feature type="transmembrane region" description="Helical" evidence="2">
    <location>
        <begin position="221"/>
        <end position="244"/>
    </location>
</feature>
<feature type="region of interest" description="Disordered" evidence="1">
    <location>
        <begin position="251"/>
        <end position="296"/>
    </location>
</feature>
<feature type="transmembrane region" description="Helical" evidence="2">
    <location>
        <begin position="62"/>
        <end position="88"/>
    </location>
</feature>
<feature type="transmembrane region" description="Helical" evidence="2">
    <location>
        <begin position="150"/>
        <end position="173"/>
    </location>
</feature>
<evidence type="ECO:0008006" key="5">
    <source>
        <dbReference type="Google" id="ProtNLM"/>
    </source>
</evidence>
<dbReference type="Proteomes" id="UP000607311">
    <property type="component" value="Unassembled WGS sequence"/>
</dbReference>
<dbReference type="OrthoDB" id="8481923at2"/>
<organism evidence="3 4">
    <name type="scientific">Micromonospora sediminimaris</name>
    <dbReference type="NCBI Taxonomy" id="547162"/>
    <lineage>
        <taxon>Bacteria</taxon>
        <taxon>Bacillati</taxon>
        <taxon>Actinomycetota</taxon>
        <taxon>Actinomycetes</taxon>
        <taxon>Micromonosporales</taxon>
        <taxon>Micromonosporaceae</taxon>
        <taxon>Micromonospora</taxon>
    </lineage>
</organism>
<evidence type="ECO:0000313" key="4">
    <source>
        <dbReference type="Proteomes" id="UP000607311"/>
    </source>
</evidence>
<evidence type="ECO:0000256" key="2">
    <source>
        <dbReference type="SAM" id="Phobius"/>
    </source>
</evidence>
<keyword evidence="2" id="KW-0472">Membrane</keyword>
<feature type="transmembrane region" description="Helical" evidence="2">
    <location>
        <begin position="194"/>
        <end position="215"/>
    </location>
</feature>
<dbReference type="InterPro" id="IPR025238">
    <property type="entry name" value="DUF4184"/>
</dbReference>
<dbReference type="Pfam" id="PF13803">
    <property type="entry name" value="DUF4184"/>
    <property type="match status" value="1"/>
</dbReference>
<protein>
    <recommendedName>
        <fullName evidence="5">DUF4184 family protein</fullName>
    </recommendedName>
</protein>